<accession>Q7P7Z3</accession>
<dbReference type="Proteomes" id="UP000006454">
    <property type="component" value="Unassembled WGS sequence"/>
</dbReference>
<comment type="caution">
    <text evidence="1">The sequence shown here is derived from an EMBL/GenBank/DDBJ whole genome shotgun (WGS) entry which is preliminary data.</text>
</comment>
<protein>
    <submittedName>
        <fullName evidence="1">Uncharacterized protein</fullName>
    </submittedName>
</protein>
<gene>
    <name evidence="1" type="ORF">FNV2043</name>
</gene>
<proteinExistence type="predicted"/>
<name>Q7P7Z3_FUSVC</name>
<dbReference type="AlphaFoldDB" id="Q7P7Z3"/>
<dbReference type="EMBL" id="AABF01000007">
    <property type="protein sequence ID" value="EAA25030.1"/>
    <property type="molecule type" value="Genomic_DNA"/>
</dbReference>
<evidence type="ECO:0000313" key="2">
    <source>
        <dbReference type="Proteomes" id="UP000006454"/>
    </source>
</evidence>
<evidence type="ECO:0000313" key="1">
    <source>
        <dbReference type="EMBL" id="EAA25030.1"/>
    </source>
</evidence>
<organism evidence="1 2">
    <name type="scientific">Fusobacterium vincentii ATCC 49256</name>
    <dbReference type="NCBI Taxonomy" id="209882"/>
    <lineage>
        <taxon>Bacteria</taxon>
        <taxon>Fusobacteriati</taxon>
        <taxon>Fusobacteriota</taxon>
        <taxon>Fusobacteriia</taxon>
        <taxon>Fusobacteriales</taxon>
        <taxon>Fusobacteriaceae</taxon>
        <taxon>Fusobacterium</taxon>
    </lineage>
</organism>
<reference evidence="1 2" key="1">
    <citation type="journal article" date="2003" name="Genome Res.">
        <title>Genome analysis of F. nucleatum sub spp vincentii and its comparison with the genome of F. nucleatum ATCC 25586.</title>
        <authorList>
            <person name="Kapatral V."/>
            <person name="Ivanova N."/>
            <person name="Anderson I."/>
            <person name="Reznik G."/>
            <person name="Bhattacharyya A."/>
            <person name="Gardner W.L."/>
            <person name="Mikhailova N."/>
            <person name="Lapidus A."/>
            <person name="Larsen N."/>
            <person name="D'Souza M."/>
            <person name="Walunas T."/>
            <person name="Haselkorn R."/>
            <person name="Overbeek R."/>
            <person name="Kyrpides N."/>
        </authorList>
    </citation>
    <scope>NUCLEOTIDE SEQUENCE [LARGE SCALE GENOMIC DNA]</scope>
    <source>
        <strain evidence="1 2">ATCC 49256</strain>
    </source>
</reference>
<sequence>MNYIDKDIKDFDDYIEFTAFNKFNIKILFTKKHYGSIPEKSREEVAKDFSLKDKIMVSSHQT</sequence>